<evidence type="ECO:0000259" key="2">
    <source>
        <dbReference type="Pfam" id="PF14403"/>
    </source>
</evidence>
<comment type="caution">
    <text evidence="3">The sequence shown here is derived from an EMBL/GenBank/DDBJ whole genome shotgun (WGS) entry which is preliminary data.</text>
</comment>
<dbReference type="InterPro" id="IPR016450">
    <property type="entry name" value="UCP005522"/>
</dbReference>
<dbReference type="Proteomes" id="UP000093501">
    <property type="component" value="Unassembled WGS sequence"/>
</dbReference>
<dbReference type="PIRSF" id="PIRSF005522">
    <property type="entry name" value="UCP005522"/>
    <property type="match status" value="1"/>
</dbReference>
<feature type="domain" description="Circularly permuted ATP-grasp type 2" evidence="2">
    <location>
        <begin position="75"/>
        <end position="452"/>
    </location>
</feature>
<evidence type="ECO:0000313" key="4">
    <source>
        <dbReference type="Proteomes" id="UP000093501"/>
    </source>
</evidence>
<sequence length="525" mass="57359">MSALFDHYPPGEAFDEMVGPEGVRASATSVVQGLERLGLDELRSRADYLRTTYIDQGVTFDIGGEERPFPLDIVPRILPADEFAHVEAGSKQRVRAMDAFLDDVYTEGRCFTEGVIPRHVVASSPHFHRAMWGVTTPNGVRVHIAGIDLVRGHDGVFRVLEDNVRSPSGVSYVMTNRRAVNAALPEIAAQHRIRPVEDYPSELLKALRAAAPSGVADPTVVVLTPGVYNSAYFEHAMLARMMGVELVEGRDLVAHAGHVSLRTTRGLRPVHVIYRRIDDEFLDPAVFRADSLIGCAGLLNAARAGTVTIANAVGNGVADDKLVYTYLPDLIRFYLGEEPILASVDTWRLEEPEAREEVLDRLDELVVKPVDGSGGKGIVIGPRATPEELERLKRQILRDARGWIAQPVVQLSTVPTMIDGELRPRHVDLRPFIVNSGNDNIFVLPGGLTRVALPEGELIVNSSQGGGSKDTWVPAGRRPVIAPVAAAPPPRPSSVPLSEQMLSRVIRHQHEQQQQQERAGEGAPC</sequence>
<dbReference type="PANTHER" id="PTHR34595:SF7">
    <property type="entry name" value="SLL1039 PROTEIN"/>
    <property type="match status" value="1"/>
</dbReference>
<dbReference type="InterPro" id="IPR025841">
    <property type="entry name" value="CP_ATPgrasp_2"/>
</dbReference>
<feature type="region of interest" description="Disordered" evidence="1">
    <location>
        <begin position="484"/>
        <end position="525"/>
    </location>
</feature>
<dbReference type="Pfam" id="PF14403">
    <property type="entry name" value="CP_ATPgrasp_2"/>
    <property type="match status" value="1"/>
</dbReference>
<dbReference type="Gene3D" id="3.30.1490.270">
    <property type="match status" value="1"/>
</dbReference>
<dbReference type="EMBL" id="MBQD01000011">
    <property type="protein sequence ID" value="OCL36432.1"/>
    <property type="molecule type" value="Genomic_DNA"/>
</dbReference>
<dbReference type="PANTHER" id="PTHR34595">
    <property type="entry name" value="BLR5612 PROTEIN"/>
    <property type="match status" value="1"/>
</dbReference>
<dbReference type="RefSeq" id="WP_068750674.1">
    <property type="nucleotide sequence ID" value="NZ_MBQD01000011.1"/>
</dbReference>
<reference evidence="4" key="1">
    <citation type="submission" date="2016-07" db="EMBL/GenBank/DDBJ databases">
        <authorList>
            <person name="Florea S."/>
            <person name="Webb J.S."/>
            <person name="Jaromczyk J."/>
            <person name="Schardl C.L."/>
        </authorList>
    </citation>
    <scope>NUCLEOTIDE SEQUENCE [LARGE SCALE GENOMIC DNA]</scope>
    <source>
        <strain evidence="4">IPBSL-7</strain>
    </source>
</reference>
<dbReference type="Gene3D" id="3.40.50.11290">
    <property type="match status" value="1"/>
</dbReference>
<accession>A0A1C0AQ65</accession>
<dbReference type="InterPro" id="IPR051680">
    <property type="entry name" value="ATP-dep_Glu-Cys_Ligase-2"/>
</dbReference>
<dbReference type="SUPFAM" id="SSF56059">
    <property type="entry name" value="Glutathione synthetase ATP-binding domain-like"/>
    <property type="match status" value="1"/>
</dbReference>
<organism evidence="3 4">
    <name type="scientific">Tessaracoccus lapidicaptus</name>
    <dbReference type="NCBI Taxonomy" id="1427523"/>
    <lineage>
        <taxon>Bacteria</taxon>
        <taxon>Bacillati</taxon>
        <taxon>Actinomycetota</taxon>
        <taxon>Actinomycetes</taxon>
        <taxon>Propionibacteriales</taxon>
        <taxon>Propionibacteriaceae</taxon>
        <taxon>Tessaracoccus</taxon>
    </lineage>
</organism>
<protein>
    <submittedName>
        <fullName evidence="3">UDP-N-acetylmuramate dehydrogenase</fullName>
    </submittedName>
</protein>
<dbReference type="AlphaFoldDB" id="A0A1C0AQ65"/>
<name>A0A1C0AQ65_9ACTN</name>
<gene>
    <name evidence="3" type="ORF">BCR15_00750</name>
</gene>
<keyword evidence="4" id="KW-1185">Reference proteome</keyword>
<evidence type="ECO:0000313" key="3">
    <source>
        <dbReference type="EMBL" id="OCL36432.1"/>
    </source>
</evidence>
<proteinExistence type="predicted"/>
<evidence type="ECO:0000256" key="1">
    <source>
        <dbReference type="SAM" id="MobiDB-lite"/>
    </source>
</evidence>